<proteinExistence type="predicted"/>
<dbReference type="AlphaFoldDB" id="A0A1F7UTC5"/>
<gene>
    <name evidence="1" type="ORF">A2936_01735</name>
</gene>
<reference evidence="1 2" key="1">
    <citation type="journal article" date="2016" name="Nat. Commun.">
        <title>Thousands of microbial genomes shed light on interconnected biogeochemical processes in an aquifer system.</title>
        <authorList>
            <person name="Anantharaman K."/>
            <person name="Brown C.T."/>
            <person name="Hug L.A."/>
            <person name="Sharon I."/>
            <person name="Castelle C.J."/>
            <person name="Probst A.J."/>
            <person name="Thomas B.C."/>
            <person name="Singh A."/>
            <person name="Wilkins M.J."/>
            <person name="Karaoz U."/>
            <person name="Brodie E.L."/>
            <person name="Williams K.H."/>
            <person name="Hubbard S.S."/>
            <person name="Banfield J.F."/>
        </authorList>
    </citation>
    <scope>NUCLEOTIDE SEQUENCE [LARGE SCALE GENOMIC DNA]</scope>
</reference>
<protein>
    <submittedName>
        <fullName evidence="1">Uncharacterized protein</fullName>
    </submittedName>
</protein>
<comment type="caution">
    <text evidence="1">The sequence shown here is derived from an EMBL/GenBank/DDBJ whole genome shotgun (WGS) entry which is preliminary data.</text>
</comment>
<organism evidence="1 2">
    <name type="scientific">Candidatus Uhrbacteria bacterium RIFCSPLOWO2_01_FULL_47_25</name>
    <dbReference type="NCBI Taxonomy" id="1802402"/>
    <lineage>
        <taxon>Bacteria</taxon>
        <taxon>Candidatus Uhriibacteriota</taxon>
    </lineage>
</organism>
<dbReference type="Proteomes" id="UP000176846">
    <property type="component" value="Unassembled WGS sequence"/>
</dbReference>
<dbReference type="EMBL" id="MGEK01000027">
    <property type="protein sequence ID" value="OGL81542.1"/>
    <property type="molecule type" value="Genomic_DNA"/>
</dbReference>
<accession>A0A1F7UTC5</accession>
<evidence type="ECO:0000313" key="1">
    <source>
        <dbReference type="EMBL" id="OGL81542.1"/>
    </source>
</evidence>
<evidence type="ECO:0000313" key="2">
    <source>
        <dbReference type="Proteomes" id="UP000176846"/>
    </source>
</evidence>
<sequence>MQDNETTRMWRLESEEACVYLKDLQGCLAGLIAREVKWLADNVTFRGGRYGVIPCLEAIEDAWKLTNWLIYGELCWLNRVARSHPILVVDESGFPSISSLLSDLTKLREDSDRYSVISVEAPLMQEFLEIVRRQNTSGEEPHFVPSRWVVESENSWFAPGVRQLMSNGSYTRPGVIGDGYMAKTYLRFAHPLTHTIATPFLIAKCCEVPREHLSKKYAEDEWEEEEMRLSSTEAWIVVSKKPLLSHQHVLHPSQNRMDRYDPAWGNVLTIILEELHTLPVQEDGRVNMGPTLHALQEFEKLCGRIAKLGVAPTFSTLHLLQENLEEWARRTRDLLGDTLFLTYAREALTDLLELKERKEGNQNVLRCAHIMKGKAWSGHA</sequence>
<name>A0A1F7UTC5_9BACT</name>